<dbReference type="Gene3D" id="3.30.230.10">
    <property type="match status" value="1"/>
</dbReference>
<keyword evidence="10" id="KW-1185">Reference proteome</keyword>
<keyword evidence="2 7" id="KW-0819">tRNA processing</keyword>
<dbReference type="HAMAP" id="MF_00227">
    <property type="entry name" value="RNase_P"/>
    <property type="match status" value="1"/>
</dbReference>
<dbReference type="GO" id="GO:0001682">
    <property type="term" value="P:tRNA 5'-leader removal"/>
    <property type="evidence" value="ECO:0007669"/>
    <property type="project" value="UniProtKB-UniRule"/>
</dbReference>
<dbReference type="PROSITE" id="PS00648">
    <property type="entry name" value="RIBONUCLEASE_P"/>
    <property type="match status" value="1"/>
</dbReference>
<evidence type="ECO:0000313" key="9">
    <source>
        <dbReference type="EMBL" id="MBR7824803.1"/>
    </source>
</evidence>
<dbReference type="InterPro" id="IPR014721">
    <property type="entry name" value="Ribsml_uS5_D2-typ_fold_subgr"/>
</dbReference>
<dbReference type="GO" id="GO:0042781">
    <property type="term" value="F:3'-tRNA processing endoribonuclease activity"/>
    <property type="evidence" value="ECO:0007669"/>
    <property type="project" value="TreeGrafter"/>
</dbReference>
<dbReference type="InterPro" id="IPR000100">
    <property type="entry name" value="RNase_P"/>
</dbReference>
<dbReference type="NCBIfam" id="TIGR00188">
    <property type="entry name" value="rnpA"/>
    <property type="match status" value="1"/>
</dbReference>
<evidence type="ECO:0000256" key="5">
    <source>
        <dbReference type="ARBA" id="ARBA00022801"/>
    </source>
</evidence>
<dbReference type="EMBL" id="JAGSOH010000001">
    <property type="protein sequence ID" value="MBR7824803.1"/>
    <property type="molecule type" value="Genomic_DNA"/>
</dbReference>
<evidence type="ECO:0000256" key="8">
    <source>
        <dbReference type="NCBIfam" id="TIGR00188"/>
    </source>
</evidence>
<keyword evidence="5 7" id="KW-0378">Hydrolase</keyword>
<sequence>MPSESRVRRGDEFARAIRAGRRSGRAHLVAYLAADGQSEKATDEARTGPGARAGFVVSKAVGNAVVRNRVRRRLRHLCAARLGTLPPGSILVVRALPPAAEADYALLGRELDAALERLTGGGAARRPRADRRGERP</sequence>
<organism evidence="9 10">
    <name type="scientific">Actinospica acidithermotolerans</name>
    <dbReference type="NCBI Taxonomy" id="2828514"/>
    <lineage>
        <taxon>Bacteria</taxon>
        <taxon>Bacillati</taxon>
        <taxon>Actinomycetota</taxon>
        <taxon>Actinomycetes</taxon>
        <taxon>Catenulisporales</taxon>
        <taxon>Actinospicaceae</taxon>
        <taxon>Actinospica</taxon>
    </lineage>
</organism>
<keyword evidence="6 7" id="KW-0694">RNA-binding</keyword>
<keyword evidence="4 7" id="KW-0255">Endonuclease</keyword>
<dbReference type="InterPro" id="IPR020568">
    <property type="entry name" value="Ribosomal_Su5_D2-typ_SF"/>
</dbReference>
<dbReference type="InterPro" id="IPR020539">
    <property type="entry name" value="RNase_P_CS"/>
</dbReference>
<reference evidence="9" key="1">
    <citation type="submission" date="2021-04" db="EMBL/GenBank/DDBJ databases">
        <title>Genome based classification of Actinospica acidithermotolerans sp. nov., an actinobacterium isolated from an Indonesian hot spring.</title>
        <authorList>
            <person name="Kusuma A.B."/>
            <person name="Putra K.E."/>
            <person name="Nafisah S."/>
            <person name="Loh J."/>
            <person name="Nouioui I."/>
            <person name="Goodfellow M."/>
        </authorList>
    </citation>
    <scope>NUCLEOTIDE SEQUENCE</scope>
    <source>
        <strain evidence="9">MGRD01-02</strain>
    </source>
</reference>
<gene>
    <name evidence="7 9" type="primary">rnpA</name>
    <name evidence="9" type="ORF">KDK95_00665</name>
</gene>
<evidence type="ECO:0000256" key="7">
    <source>
        <dbReference type="HAMAP-Rule" id="MF_00227"/>
    </source>
</evidence>
<keyword evidence="3 7" id="KW-0540">Nuclease</keyword>
<name>A0A941IH42_9ACTN</name>
<accession>A0A941IH42</accession>
<proteinExistence type="inferred from homology"/>
<evidence type="ECO:0000256" key="2">
    <source>
        <dbReference type="ARBA" id="ARBA00022694"/>
    </source>
</evidence>
<dbReference type="PANTHER" id="PTHR33992">
    <property type="entry name" value="RIBONUCLEASE P PROTEIN COMPONENT"/>
    <property type="match status" value="1"/>
</dbReference>
<dbReference type="EC" id="3.1.26.5" evidence="7 8"/>
<evidence type="ECO:0000256" key="6">
    <source>
        <dbReference type="ARBA" id="ARBA00022884"/>
    </source>
</evidence>
<dbReference type="PANTHER" id="PTHR33992:SF1">
    <property type="entry name" value="RIBONUCLEASE P PROTEIN COMPONENT"/>
    <property type="match status" value="1"/>
</dbReference>
<evidence type="ECO:0000256" key="3">
    <source>
        <dbReference type="ARBA" id="ARBA00022722"/>
    </source>
</evidence>
<evidence type="ECO:0000256" key="4">
    <source>
        <dbReference type="ARBA" id="ARBA00022759"/>
    </source>
</evidence>
<evidence type="ECO:0000313" key="10">
    <source>
        <dbReference type="Proteomes" id="UP000676325"/>
    </source>
</evidence>
<comment type="catalytic activity">
    <reaction evidence="7">
        <text>Endonucleolytic cleavage of RNA, removing 5'-extranucleotides from tRNA precursor.</text>
        <dbReference type="EC" id="3.1.26.5"/>
    </reaction>
</comment>
<dbReference type="Pfam" id="PF00825">
    <property type="entry name" value="Ribonuclease_P"/>
    <property type="match status" value="1"/>
</dbReference>
<dbReference type="Proteomes" id="UP000676325">
    <property type="component" value="Unassembled WGS sequence"/>
</dbReference>
<comment type="similarity">
    <text evidence="7">Belongs to the RnpA family.</text>
</comment>
<comment type="function">
    <text evidence="1 7">RNaseP catalyzes the removal of the 5'-leader sequence from pre-tRNA to produce the mature 5'-terminus. It can also cleave other RNA substrates such as 4.5S RNA. The protein component plays an auxiliary but essential role in vivo by binding to the 5'-leader sequence and broadening the substrate specificity of the ribozyme.</text>
</comment>
<dbReference type="GO" id="GO:0004526">
    <property type="term" value="F:ribonuclease P activity"/>
    <property type="evidence" value="ECO:0007669"/>
    <property type="project" value="UniProtKB-UniRule"/>
</dbReference>
<comment type="caution">
    <text evidence="9">The sequence shown here is derived from an EMBL/GenBank/DDBJ whole genome shotgun (WGS) entry which is preliminary data.</text>
</comment>
<evidence type="ECO:0000256" key="1">
    <source>
        <dbReference type="ARBA" id="ARBA00002663"/>
    </source>
</evidence>
<protein>
    <recommendedName>
        <fullName evidence="7 8">Ribonuclease P protein component</fullName>
        <shortName evidence="7">RNase P protein</shortName>
        <shortName evidence="7">RNaseP protein</shortName>
        <ecNumber evidence="7 8">3.1.26.5</ecNumber>
    </recommendedName>
    <alternativeName>
        <fullName evidence="7">Protein C5</fullName>
    </alternativeName>
</protein>
<dbReference type="GO" id="GO:0000049">
    <property type="term" value="F:tRNA binding"/>
    <property type="evidence" value="ECO:0007669"/>
    <property type="project" value="UniProtKB-UniRule"/>
</dbReference>
<dbReference type="GO" id="GO:0030677">
    <property type="term" value="C:ribonuclease P complex"/>
    <property type="evidence" value="ECO:0007669"/>
    <property type="project" value="TreeGrafter"/>
</dbReference>
<comment type="subunit">
    <text evidence="7">Consists of a catalytic RNA component (M1 or rnpB) and a protein subunit.</text>
</comment>
<dbReference type="SUPFAM" id="SSF54211">
    <property type="entry name" value="Ribosomal protein S5 domain 2-like"/>
    <property type="match status" value="1"/>
</dbReference>
<dbReference type="AlphaFoldDB" id="A0A941IH42"/>